<dbReference type="AlphaFoldDB" id="F8N7A9"/>
<dbReference type="Pfam" id="PF07396">
    <property type="entry name" value="Porin_O_P"/>
    <property type="match status" value="1"/>
</dbReference>
<dbReference type="OrthoDB" id="1151129at2"/>
<dbReference type="RefSeq" id="WP_007573401.1">
    <property type="nucleotide sequence ID" value="NZ_BPTS01000001.1"/>
</dbReference>
<accession>F8N7A9</accession>
<organism evidence="1 2">
    <name type="scientific">Hallella multisaccharivorax DSM 17128</name>
    <dbReference type="NCBI Taxonomy" id="688246"/>
    <lineage>
        <taxon>Bacteria</taxon>
        <taxon>Pseudomonadati</taxon>
        <taxon>Bacteroidota</taxon>
        <taxon>Bacteroidia</taxon>
        <taxon>Bacteroidales</taxon>
        <taxon>Prevotellaceae</taxon>
        <taxon>Hallella</taxon>
    </lineage>
</organism>
<gene>
    <name evidence="1" type="ORF">Premu_0879</name>
</gene>
<dbReference type="STRING" id="688246.Premu_0879"/>
<keyword evidence="2" id="KW-1185">Reference proteome</keyword>
<sequence length="391" mass="44304">MATAATCCFTVASAQDNSDKLTIKTTGRALFDAATYGQNDQSKEQDGEMNDGVGVRDIRIGLKGYYKNWYFRGELSYTNNKVSAKDIFLRYSFNNNNNLQVGHYTVPFGLSSAYSSSKKEYMDEPEGNVFQVGRRIGIMHTLYNHNFWGAYGAFADNSALTQSTDKSGKQGYTLAGRFVWRPIMNDDYGFHVGFSANHVGAESNSLSHRHIAYSKTYLTSVDKRKATNIDVLDARWENKFTAEFQGIYRNWQLASQYYWSHIGRDNDQSYNTNGFYVSARGIIVNPANYKYNYAGSGVDNPSDKNLELMLGYGFLNLKDGDALSKYKTTEELTAVGLANAARMSDVSAGLSFFWNKYVTLRLNYHYIHSHTWNQPDAKVVNVLQMRVQYMF</sequence>
<evidence type="ECO:0000313" key="2">
    <source>
        <dbReference type="Proteomes" id="UP000002772"/>
    </source>
</evidence>
<dbReference type="SUPFAM" id="SSF56935">
    <property type="entry name" value="Porins"/>
    <property type="match status" value="1"/>
</dbReference>
<dbReference type="EMBL" id="GL945017">
    <property type="protein sequence ID" value="EGN56336.1"/>
    <property type="molecule type" value="Genomic_DNA"/>
</dbReference>
<dbReference type="Proteomes" id="UP000002772">
    <property type="component" value="Unassembled WGS sequence"/>
</dbReference>
<dbReference type="InterPro" id="IPR023614">
    <property type="entry name" value="Porin_dom_sf"/>
</dbReference>
<reference evidence="2" key="1">
    <citation type="journal article" date="2011" name="Stand. Genomic Sci.">
        <title>Non-contiguous finished genome sequence of the opportunistic oral pathogen Prevotella multisaccharivorax type strain (PPPA20).</title>
        <authorList>
            <person name="Pati A."/>
            <person name="Gronow S."/>
            <person name="Lu M."/>
            <person name="Lapidus A."/>
            <person name="Nolan M."/>
            <person name="Lucas S."/>
            <person name="Hammon N."/>
            <person name="Deshpande S."/>
            <person name="Cheng J.F."/>
            <person name="Tapia R."/>
            <person name="Han C."/>
            <person name="Goodwin L."/>
            <person name="Pitluck S."/>
            <person name="Liolios K."/>
            <person name="Pagani I."/>
            <person name="Mavromatis K."/>
            <person name="Mikhailova N."/>
            <person name="Huntemann M."/>
            <person name="Chen A."/>
            <person name="Palaniappan K."/>
            <person name="Land M."/>
            <person name="Hauser L."/>
            <person name="Detter J.C."/>
            <person name="Brambilla E.M."/>
            <person name="Rohde M."/>
            <person name="Goker M."/>
            <person name="Woyke T."/>
            <person name="Bristow J."/>
            <person name="Eisen J.A."/>
            <person name="Markowitz V."/>
            <person name="Hugenholtz P."/>
            <person name="Kyrpides N.C."/>
            <person name="Klenk H.P."/>
            <person name="Ivanova N."/>
        </authorList>
    </citation>
    <scope>NUCLEOTIDE SEQUENCE [LARGE SCALE GENOMIC DNA]</scope>
    <source>
        <strain evidence="2">DSM 17128</strain>
    </source>
</reference>
<dbReference type="HOGENOM" id="CLU_031025_5_0_10"/>
<name>F8N7A9_9BACT</name>
<dbReference type="Gene3D" id="2.40.160.10">
    <property type="entry name" value="Porin"/>
    <property type="match status" value="1"/>
</dbReference>
<proteinExistence type="predicted"/>
<protein>
    <submittedName>
        <fullName evidence="1">Phosphate-selective porin O and P</fullName>
    </submittedName>
</protein>
<dbReference type="eggNOG" id="COG3746">
    <property type="taxonomic scope" value="Bacteria"/>
</dbReference>
<dbReference type="InterPro" id="IPR010870">
    <property type="entry name" value="Porin_O/P"/>
</dbReference>
<evidence type="ECO:0000313" key="1">
    <source>
        <dbReference type="EMBL" id="EGN56336.1"/>
    </source>
</evidence>